<evidence type="ECO:0000313" key="7">
    <source>
        <dbReference type="EMBL" id="VFP81644.1"/>
    </source>
</evidence>
<evidence type="ECO:0000256" key="1">
    <source>
        <dbReference type="ARBA" id="ARBA00022490"/>
    </source>
</evidence>
<dbReference type="InterPro" id="IPR005227">
    <property type="entry name" value="YqgF"/>
</dbReference>
<keyword evidence="3 5" id="KW-0540">Nuclease</keyword>
<keyword evidence="4 5" id="KW-0378">Hydrolase</keyword>
<name>A0A451D7H5_9GAMM</name>
<dbReference type="Proteomes" id="UP000294344">
    <property type="component" value="Chromosome"/>
</dbReference>
<dbReference type="PANTHER" id="PTHR33317:SF4">
    <property type="entry name" value="POLYNUCLEOTIDYL TRANSFERASE, RIBONUCLEASE H-LIKE SUPERFAMILY PROTEIN"/>
    <property type="match status" value="1"/>
</dbReference>
<dbReference type="RefSeq" id="WP_154029400.1">
    <property type="nucleotide sequence ID" value="NZ_LR217710.1"/>
</dbReference>
<organism evidence="7 8">
    <name type="scientific">Buchnera aphidicola</name>
    <name type="common">Cinara curvipes</name>
    <dbReference type="NCBI Taxonomy" id="2518975"/>
    <lineage>
        <taxon>Bacteria</taxon>
        <taxon>Pseudomonadati</taxon>
        <taxon>Pseudomonadota</taxon>
        <taxon>Gammaproteobacteria</taxon>
        <taxon>Enterobacterales</taxon>
        <taxon>Erwiniaceae</taxon>
        <taxon>Buchnera</taxon>
    </lineage>
</organism>
<dbReference type="EC" id="3.1.-.-" evidence="5"/>
<dbReference type="GO" id="GO:0004518">
    <property type="term" value="F:nuclease activity"/>
    <property type="evidence" value="ECO:0007669"/>
    <property type="project" value="UniProtKB-KW"/>
</dbReference>
<accession>A0A451D7H5</accession>
<evidence type="ECO:0000256" key="5">
    <source>
        <dbReference type="HAMAP-Rule" id="MF_00651"/>
    </source>
</evidence>
<dbReference type="Pfam" id="PF03652">
    <property type="entry name" value="RuvX"/>
    <property type="match status" value="1"/>
</dbReference>
<protein>
    <recommendedName>
        <fullName evidence="5">Putative pre-16S rRNA nuclease</fullName>
        <ecNumber evidence="5">3.1.-.-</ecNumber>
    </recommendedName>
</protein>
<evidence type="ECO:0000256" key="3">
    <source>
        <dbReference type="ARBA" id="ARBA00022722"/>
    </source>
</evidence>
<proteinExistence type="inferred from homology"/>
<dbReference type="HAMAP" id="MF_00651">
    <property type="entry name" value="Nuclease_YqgF"/>
    <property type="match status" value="1"/>
</dbReference>
<dbReference type="InterPro" id="IPR037027">
    <property type="entry name" value="YqgF/RNaseH-like_dom_sf"/>
</dbReference>
<dbReference type="PANTHER" id="PTHR33317">
    <property type="entry name" value="POLYNUCLEOTIDYL TRANSFERASE, RIBONUCLEASE H-LIKE SUPERFAMILY PROTEIN"/>
    <property type="match status" value="1"/>
</dbReference>
<dbReference type="CDD" id="cd16964">
    <property type="entry name" value="YqgF"/>
    <property type="match status" value="1"/>
</dbReference>
<sequence>MIILSFDYGIKVIGVAISETKLNYSIPIKSIINNKKNTLWEKINNIIKYWNPKYIIIGYPYRIKKNINKKIKNFSEQIKIRFKKNIYLHDENYSTTEAKLLLKKNLKKKKSHCIHSVSAKIILDSWLETNKDIY</sequence>
<comment type="similarity">
    <text evidence="5">Belongs to the YqgF HJR family.</text>
</comment>
<dbReference type="InterPro" id="IPR006641">
    <property type="entry name" value="YqgF/RNaseH-like_dom"/>
</dbReference>
<evidence type="ECO:0000256" key="4">
    <source>
        <dbReference type="ARBA" id="ARBA00022801"/>
    </source>
</evidence>
<dbReference type="Gene3D" id="3.30.420.140">
    <property type="entry name" value="YqgF/RNase H-like domain"/>
    <property type="match status" value="1"/>
</dbReference>
<gene>
    <name evidence="5 7" type="primary">yqgF</name>
    <name evidence="7" type="ORF">BUCICURV3402_370</name>
</gene>
<dbReference type="SUPFAM" id="SSF53098">
    <property type="entry name" value="Ribonuclease H-like"/>
    <property type="match status" value="1"/>
</dbReference>
<dbReference type="AlphaFoldDB" id="A0A451D7H5"/>
<comment type="function">
    <text evidence="5">Could be a nuclease involved in processing of the 5'-end of pre-16S rRNA.</text>
</comment>
<dbReference type="EMBL" id="LR217710">
    <property type="protein sequence ID" value="VFP81644.1"/>
    <property type="molecule type" value="Genomic_DNA"/>
</dbReference>
<keyword evidence="1 5" id="KW-0963">Cytoplasm</keyword>
<dbReference type="GO" id="GO:0016788">
    <property type="term" value="F:hydrolase activity, acting on ester bonds"/>
    <property type="evidence" value="ECO:0007669"/>
    <property type="project" value="UniProtKB-UniRule"/>
</dbReference>
<keyword evidence="2 5" id="KW-0690">Ribosome biogenesis</keyword>
<dbReference type="NCBIfam" id="TIGR00250">
    <property type="entry name" value="RNAse_H_YqgF"/>
    <property type="match status" value="1"/>
</dbReference>
<feature type="domain" description="YqgF/RNase H-like" evidence="6">
    <location>
        <begin position="1"/>
        <end position="98"/>
    </location>
</feature>
<evidence type="ECO:0000256" key="2">
    <source>
        <dbReference type="ARBA" id="ARBA00022517"/>
    </source>
</evidence>
<reference evidence="7 8" key="1">
    <citation type="submission" date="2019-02" db="EMBL/GenBank/DDBJ databases">
        <authorList>
            <person name="Manzano-Marin A."/>
            <person name="Manzano-Marin A."/>
        </authorList>
    </citation>
    <scope>NUCLEOTIDE SEQUENCE [LARGE SCALE GENOMIC DNA]</scope>
    <source>
        <strain evidence="7 8">BuCicurvipes</strain>
    </source>
</reference>
<dbReference type="GO" id="GO:0000967">
    <property type="term" value="P:rRNA 5'-end processing"/>
    <property type="evidence" value="ECO:0007669"/>
    <property type="project" value="UniProtKB-UniRule"/>
</dbReference>
<evidence type="ECO:0000259" key="6">
    <source>
        <dbReference type="SMART" id="SM00732"/>
    </source>
</evidence>
<dbReference type="SMART" id="SM00732">
    <property type="entry name" value="YqgFc"/>
    <property type="match status" value="1"/>
</dbReference>
<evidence type="ECO:0000313" key="8">
    <source>
        <dbReference type="Proteomes" id="UP000294344"/>
    </source>
</evidence>
<comment type="subcellular location">
    <subcellularLocation>
        <location evidence="5">Cytoplasm</location>
    </subcellularLocation>
</comment>
<dbReference type="GO" id="GO:0005829">
    <property type="term" value="C:cytosol"/>
    <property type="evidence" value="ECO:0007669"/>
    <property type="project" value="TreeGrafter"/>
</dbReference>
<dbReference type="InterPro" id="IPR012337">
    <property type="entry name" value="RNaseH-like_sf"/>
</dbReference>